<dbReference type="PANTHER" id="PTHR32114">
    <property type="entry name" value="ABC TRANSPORTER ABCH.3"/>
    <property type="match status" value="1"/>
</dbReference>
<dbReference type="Proteomes" id="UP001597218">
    <property type="component" value="Unassembled WGS sequence"/>
</dbReference>
<gene>
    <name evidence="6" type="ORF">ACFSFY_03060</name>
</gene>
<evidence type="ECO:0000256" key="2">
    <source>
        <dbReference type="ARBA" id="ARBA00011322"/>
    </source>
</evidence>
<dbReference type="Pfam" id="PF13558">
    <property type="entry name" value="SbcC_Walker_B"/>
    <property type="match status" value="1"/>
</dbReference>
<keyword evidence="4" id="KW-0175">Coiled coil</keyword>
<feature type="coiled-coil region" evidence="4">
    <location>
        <begin position="307"/>
        <end position="343"/>
    </location>
</feature>
<organism evidence="6 7">
    <name type="scientific">Sporosarcina siberiensis</name>
    <dbReference type="NCBI Taxonomy" id="1365606"/>
    <lineage>
        <taxon>Bacteria</taxon>
        <taxon>Bacillati</taxon>
        <taxon>Bacillota</taxon>
        <taxon>Bacilli</taxon>
        <taxon>Bacillales</taxon>
        <taxon>Caryophanaceae</taxon>
        <taxon>Sporosarcina</taxon>
    </lineage>
</organism>
<dbReference type="PANTHER" id="PTHR32114:SF2">
    <property type="entry name" value="ABC TRANSPORTER ABCH.3"/>
    <property type="match status" value="1"/>
</dbReference>
<dbReference type="Gene3D" id="3.40.50.300">
    <property type="entry name" value="P-loop containing nucleotide triphosphate hydrolases"/>
    <property type="match status" value="2"/>
</dbReference>
<feature type="domain" description="Rad50/SbcC-type AAA" evidence="5">
    <location>
        <begin position="5"/>
        <end position="202"/>
    </location>
</feature>
<reference evidence="7" key="1">
    <citation type="journal article" date="2019" name="Int. J. Syst. Evol. Microbiol.">
        <title>The Global Catalogue of Microorganisms (GCM) 10K type strain sequencing project: providing services to taxonomists for standard genome sequencing and annotation.</title>
        <authorList>
            <consortium name="The Broad Institute Genomics Platform"/>
            <consortium name="The Broad Institute Genome Sequencing Center for Infectious Disease"/>
            <person name="Wu L."/>
            <person name="Ma J."/>
        </authorList>
    </citation>
    <scope>NUCLEOTIDE SEQUENCE [LARGE SCALE GENOMIC DNA]</scope>
    <source>
        <strain evidence="7">CGMCC 4.7177</strain>
    </source>
</reference>
<evidence type="ECO:0000259" key="5">
    <source>
        <dbReference type="Pfam" id="PF13476"/>
    </source>
</evidence>
<accession>A0ABW4SCF6</accession>
<keyword evidence="7" id="KW-1185">Reference proteome</keyword>
<dbReference type="EMBL" id="JBHUGI010000006">
    <property type="protein sequence ID" value="MFD1927039.1"/>
    <property type="molecule type" value="Genomic_DNA"/>
</dbReference>
<dbReference type="RefSeq" id="WP_381535698.1">
    <property type="nucleotide sequence ID" value="NZ_JBHUGI010000006.1"/>
</dbReference>
<dbReference type="InterPro" id="IPR038729">
    <property type="entry name" value="Rad50/SbcC_AAA"/>
</dbReference>
<protein>
    <recommendedName>
        <fullName evidence="3">Nuclease SbcCD subunit C</fullName>
    </recommendedName>
</protein>
<evidence type="ECO:0000313" key="6">
    <source>
        <dbReference type="EMBL" id="MFD1927039.1"/>
    </source>
</evidence>
<name>A0ABW4SCF6_9BACL</name>
<feature type="coiled-coil region" evidence="4">
    <location>
        <begin position="563"/>
        <end position="590"/>
    </location>
</feature>
<dbReference type="SUPFAM" id="SSF52540">
    <property type="entry name" value="P-loop containing nucleoside triphosphate hydrolases"/>
    <property type="match status" value="1"/>
</dbReference>
<evidence type="ECO:0000313" key="7">
    <source>
        <dbReference type="Proteomes" id="UP001597218"/>
    </source>
</evidence>
<comment type="subunit">
    <text evidence="2">Heterodimer of SbcC and SbcD.</text>
</comment>
<comment type="similarity">
    <text evidence="1">Belongs to the SMC family. SbcC subfamily.</text>
</comment>
<sequence length="1025" mass="117762">MKPLRLSMTAFGPYKDTEIVDFTELKDNRLFVISGATGAGKTTIFDGICFALYGQASGEDRTDIRAMRSDFADDSVQTTVELVFQIHNRTYRIMRQIPYTKEGNKSETIALCEFYEQTENGEIPLVDRQIISEINKKAESLIGFTQAQFSQIVMLPQGEFRKFLTSNTENKETIMRKIFKTEPYREIAEKLKEKRIKAQEKLTSEMRTQDGFIHQITAVLPKRESSIFETLSNEHYNVHQVLHGLEEEYQYYSEKIVADKMNYDLNVKIHADKLSIYHSSKSLNERFLEKDQKELLFNELSKEIPIIEQKELQLTEAERAASIEEIEKQFNELKIEVKSKSELLDKAIKSEEITTEKMKQTELRYLAEESKKTERDQVTETLIRLKDYLPTVSELATKKEQIQLMKDNIHKMEAEYQVLSEHAITEESKLDALLLKIDALDEKMIPFDDYVQLLSETTHKCKVLDELKSRHKQVAKLESVMEIKEILYNTHKNEYSELERSWLNNQASMLAESLHEGQACPVCGSLDHPEKSSSTMETTITRAQLTSEKKILSDVESDYRSSVANLQSAAEQLTEKISEVNELKIDIESEEVYETNKKLEVQVAGLREDRQSLIVLKENLKALSVVVNNLVSKKSELERSLYMQKSSYDNELIVMELMVKGIPEDVRILTVLKERIKATENKKADLDLAWATIQKEMEETREQLSHSKSSKAHSQLSFVEAEEKSRKAESRFKEALLKSEFKSEEAYLNAKMMEDDRRALKAQVFNFKQQLYALKESLTELERLLEGKERTDLSALEIQLDFLKKEYEESLANYNASSEYEKSTMVLKENIIATSGKLVELERVYGRITELYDIVRGQNGLKLSFERYIQIEYLERIIQSANERLKEISNGQFELVRSDRKETHGKQSGLGLDVYDAYTGADRDVKTLSGGEKFNASLCLALGMADVIQSFQGSVIIDTMFIDEGFGSLDEESLNKAIDTLIDLQKSGRMIGVISHVEELKSALPAILEVRKSKAGHSHTQFIIK</sequence>
<evidence type="ECO:0000256" key="4">
    <source>
        <dbReference type="SAM" id="Coils"/>
    </source>
</evidence>
<feature type="coiled-coil region" evidence="4">
    <location>
        <begin position="771"/>
        <end position="813"/>
    </location>
</feature>
<proteinExistence type="inferred from homology"/>
<dbReference type="InterPro" id="IPR027417">
    <property type="entry name" value="P-loop_NTPase"/>
</dbReference>
<evidence type="ECO:0000256" key="1">
    <source>
        <dbReference type="ARBA" id="ARBA00006930"/>
    </source>
</evidence>
<feature type="coiled-coil region" evidence="4">
    <location>
        <begin position="395"/>
        <end position="422"/>
    </location>
</feature>
<comment type="caution">
    <text evidence="6">The sequence shown here is derived from an EMBL/GenBank/DDBJ whole genome shotgun (WGS) entry which is preliminary data.</text>
</comment>
<evidence type="ECO:0000256" key="3">
    <source>
        <dbReference type="ARBA" id="ARBA00013368"/>
    </source>
</evidence>
<dbReference type="Pfam" id="PF13476">
    <property type="entry name" value="AAA_23"/>
    <property type="match status" value="1"/>
</dbReference>